<reference evidence="2" key="1">
    <citation type="submission" date="2019-08" db="EMBL/GenBank/DDBJ databases">
        <authorList>
            <person name="Kucharzyk K."/>
            <person name="Murdoch R.W."/>
            <person name="Higgins S."/>
            <person name="Loffler F."/>
        </authorList>
    </citation>
    <scope>NUCLEOTIDE SEQUENCE</scope>
</reference>
<accession>A0A645J549</accession>
<proteinExistence type="predicted"/>
<feature type="compositionally biased region" description="Basic and acidic residues" evidence="1">
    <location>
        <begin position="1"/>
        <end position="22"/>
    </location>
</feature>
<comment type="caution">
    <text evidence="2">The sequence shown here is derived from an EMBL/GenBank/DDBJ whole genome shotgun (WGS) entry which is preliminary data.</text>
</comment>
<name>A0A645J549_9ZZZZ</name>
<dbReference type="EMBL" id="VSSQ01131292">
    <property type="protein sequence ID" value="MPN58517.1"/>
    <property type="molecule type" value="Genomic_DNA"/>
</dbReference>
<feature type="region of interest" description="Disordered" evidence="1">
    <location>
        <begin position="1"/>
        <end position="77"/>
    </location>
</feature>
<sequence length="77" mass="8432">MQPGEKRGNLVEHAGDERHETAGDDQDAETDRPSVQFAGRRPQRGNQQHQQGEHPCHQAKLPVAVGDIGPRPASFSL</sequence>
<dbReference type="AlphaFoldDB" id="A0A645J549"/>
<protein>
    <submittedName>
        <fullName evidence="2">Uncharacterized protein</fullName>
    </submittedName>
</protein>
<evidence type="ECO:0000313" key="2">
    <source>
        <dbReference type="EMBL" id="MPN58517.1"/>
    </source>
</evidence>
<evidence type="ECO:0000256" key="1">
    <source>
        <dbReference type="SAM" id="MobiDB-lite"/>
    </source>
</evidence>
<gene>
    <name evidence="2" type="ORF">SDC9_206222</name>
</gene>
<organism evidence="2">
    <name type="scientific">bioreactor metagenome</name>
    <dbReference type="NCBI Taxonomy" id="1076179"/>
    <lineage>
        <taxon>unclassified sequences</taxon>
        <taxon>metagenomes</taxon>
        <taxon>ecological metagenomes</taxon>
    </lineage>
</organism>